<evidence type="ECO:0008006" key="4">
    <source>
        <dbReference type="Google" id="ProtNLM"/>
    </source>
</evidence>
<dbReference type="Proteomes" id="UP001226720">
    <property type="component" value="Unassembled WGS sequence"/>
</dbReference>
<keyword evidence="1" id="KW-0472">Membrane</keyword>
<name>A0ABU0K0V2_9BACL</name>
<feature type="transmembrane region" description="Helical" evidence="1">
    <location>
        <begin position="6"/>
        <end position="25"/>
    </location>
</feature>
<protein>
    <recommendedName>
        <fullName evidence="4">Holin-like toxin</fullName>
    </recommendedName>
</protein>
<reference evidence="2" key="1">
    <citation type="submission" date="2023-07" db="EMBL/GenBank/DDBJ databases">
        <title>Genomic Encyclopedia of Type Strains, Phase IV (KMG-IV): sequencing the most valuable type-strain genomes for metagenomic binning, comparative biology and taxonomic classification.</title>
        <authorList>
            <person name="Goeker M."/>
        </authorList>
    </citation>
    <scope>NUCLEOTIDE SEQUENCE [LARGE SCALE GENOMIC DNA]</scope>
    <source>
        <strain evidence="2">JSM 076093</strain>
    </source>
</reference>
<evidence type="ECO:0000313" key="3">
    <source>
        <dbReference type="Proteomes" id="UP001226720"/>
    </source>
</evidence>
<proteinExistence type="predicted"/>
<keyword evidence="3" id="KW-1185">Reference proteome</keyword>
<keyword evidence="1" id="KW-1133">Transmembrane helix</keyword>
<organism evidence="2 3">
    <name type="scientific">Guptibacillus hwajinpoensis</name>
    <dbReference type="NCBI Taxonomy" id="208199"/>
    <lineage>
        <taxon>Bacteria</taxon>
        <taxon>Bacillati</taxon>
        <taxon>Bacillota</taxon>
        <taxon>Bacilli</taxon>
        <taxon>Bacillales</taxon>
        <taxon>Guptibacillaceae</taxon>
        <taxon>Guptibacillus</taxon>
    </lineage>
</organism>
<gene>
    <name evidence="2" type="ORF">QO000_001962</name>
</gene>
<dbReference type="GeneID" id="301329217"/>
<keyword evidence="1" id="KW-0812">Transmembrane</keyword>
<comment type="caution">
    <text evidence="2">The sequence shown here is derived from an EMBL/GenBank/DDBJ whole genome shotgun (WGS) entry which is preliminary data.</text>
</comment>
<evidence type="ECO:0000313" key="2">
    <source>
        <dbReference type="EMBL" id="MDQ0482990.1"/>
    </source>
</evidence>
<dbReference type="EMBL" id="JAUSWM010000003">
    <property type="protein sequence ID" value="MDQ0482990.1"/>
    <property type="molecule type" value="Genomic_DNA"/>
</dbReference>
<dbReference type="RefSeq" id="WP_425545208.1">
    <property type="nucleotide sequence ID" value="NZ_CP119526.1"/>
</dbReference>
<sequence length="31" mass="3674">MEELMLFITAGLFFVSLFNFIVILIEKTKHK</sequence>
<evidence type="ECO:0000256" key="1">
    <source>
        <dbReference type="SAM" id="Phobius"/>
    </source>
</evidence>
<accession>A0ABU0K0V2</accession>